<name>A0A6N3B337_STASI</name>
<dbReference type="SUPFAM" id="SSF50939">
    <property type="entry name" value="Sialidases"/>
    <property type="match status" value="1"/>
</dbReference>
<keyword evidence="6" id="KW-0964">Secreted</keyword>
<protein>
    <recommendedName>
        <fullName evidence="4">exo-alpha-sialidase</fullName>
        <ecNumber evidence="4">3.2.1.18</ecNumber>
    </recommendedName>
</protein>
<evidence type="ECO:0000256" key="3">
    <source>
        <dbReference type="ARBA" id="ARBA00009348"/>
    </source>
</evidence>
<dbReference type="NCBIfam" id="TIGR01167">
    <property type="entry name" value="LPXTG_anchor"/>
    <property type="match status" value="1"/>
</dbReference>
<feature type="domain" description="Gram-positive cocci surface proteins LPxTG" evidence="11">
    <location>
        <begin position="597"/>
        <end position="630"/>
    </location>
</feature>
<feature type="compositionally biased region" description="Polar residues" evidence="9">
    <location>
        <begin position="558"/>
        <end position="582"/>
    </location>
</feature>
<dbReference type="CDD" id="cd15482">
    <property type="entry name" value="Sialidase_non-viral"/>
    <property type="match status" value="1"/>
</dbReference>
<dbReference type="PANTHER" id="PTHR10628:SF30">
    <property type="entry name" value="EXO-ALPHA-SIALIDASE"/>
    <property type="match status" value="1"/>
</dbReference>
<dbReference type="InterPro" id="IPR026856">
    <property type="entry name" value="Sialidase_fam"/>
</dbReference>
<dbReference type="InterPro" id="IPR019931">
    <property type="entry name" value="LPXTG_anchor"/>
</dbReference>
<evidence type="ECO:0000256" key="7">
    <source>
        <dbReference type="ARBA" id="ARBA00022729"/>
    </source>
</evidence>
<evidence type="ECO:0000256" key="4">
    <source>
        <dbReference type="ARBA" id="ARBA00012733"/>
    </source>
</evidence>
<dbReference type="InterPro" id="IPR036278">
    <property type="entry name" value="Sialidase_sf"/>
</dbReference>
<evidence type="ECO:0000256" key="1">
    <source>
        <dbReference type="ARBA" id="ARBA00000427"/>
    </source>
</evidence>
<comment type="subcellular location">
    <subcellularLocation>
        <location evidence="2">Secreted</location>
        <location evidence="2">Cell wall</location>
        <topology evidence="2">Peptidoglycan-anchor</topology>
    </subcellularLocation>
</comment>
<keyword evidence="10" id="KW-1133">Transmembrane helix</keyword>
<evidence type="ECO:0000256" key="6">
    <source>
        <dbReference type="ARBA" id="ARBA00022525"/>
    </source>
</evidence>
<reference evidence="12" key="1">
    <citation type="submission" date="2019-11" db="EMBL/GenBank/DDBJ databases">
        <authorList>
            <person name="Feng L."/>
        </authorList>
    </citation>
    <scope>NUCLEOTIDE SEQUENCE</scope>
    <source>
        <strain evidence="12">SsimulansLFYP27</strain>
    </source>
</reference>
<dbReference type="EMBL" id="CACRUO010000028">
    <property type="protein sequence ID" value="VYT99275.1"/>
    <property type="molecule type" value="Genomic_DNA"/>
</dbReference>
<keyword evidence="7" id="KW-0732">Signal</keyword>
<keyword evidence="12" id="KW-0326">Glycosidase</keyword>
<keyword evidence="5" id="KW-0134">Cell wall</keyword>
<keyword evidence="10" id="KW-0472">Membrane</keyword>
<dbReference type="PANTHER" id="PTHR10628">
    <property type="entry name" value="SIALIDASE"/>
    <property type="match status" value="1"/>
</dbReference>
<dbReference type="GO" id="GO:0009313">
    <property type="term" value="P:oligosaccharide catabolic process"/>
    <property type="evidence" value="ECO:0007669"/>
    <property type="project" value="TreeGrafter"/>
</dbReference>
<keyword evidence="10" id="KW-0812">Transmembrane</keyword>
<organism evidence="12">
    <name type="scientific">Staphylococcus simulans</name>
    <dbReference type="NCBI Taxonomy" id="1286"/>
    <lineage>
        <taxon>Bacteria</taxon>
        <taxon>Bacillati</taxon>
        <taxon>Bacillota</taxon>
        <taxon>Bacilli</taxon>
        <taxon>Bacillales</taxon>
        <taxon>Staphylococcaceae</taxon>
        <taxon>Staphylococcus</taxon>
    </lineage>
</organism>
<dbReference type="PROSITE" id="PS50847">
    <property type="entry name" value="GRAM_POS_ANCHORING"/>
    <property type="match status" value="1"/>
</dbReference>
<feature type="transmembrane region" description="Helical" evidence="10">
    <location>
        <begin position="608"/>
        <end position="624"/>
    </location>
</feature>
<dbReference type="RefSeq" id="WP_002480313.1">
    <property type="nucleotide sequence ID" value="NZ_CACRUO010000028.1"/>
</dbReference>
<feature type="compositionally biased region" description="Low complexity" evidence="9">
    <location>
        <begin position="54"/>
        <end position="103"/>
    </location>
</feature>
<dbReference type="GO" id="GO:0016020">
    <property type="term" value="C:membrane"/>
    <property type="evidence" value="ECO:0007669"/>
    <property type="project" value="TreeGrafter"/>
</dbReference>
<evidence type="ECO:0000256" key="10">
    <source>
        <dbReference type="SAM" id="Phobius"/>
    </source>
</evidence>
<dbReference type="Gene3D" id="2.120.10.10">
    <property type="match status" value="1"/>
</dbReference>
<evidence type="ECO:0000256" key="5">
    <source>
        <dbReference type="ARBA" id="ARBA00022512"/>
    </source>
</evidence>
<dbReference type="Pfam" id="PF00746">
    <property type="entry name" value="Gram_pos_anchor"/>
    <property type="match status" value="1"/>
</dbReference>
<dbReference type="EC" id="3.2.1.18" evidence="4"/>
<dbReference type="AlphaFoldDB" id="A0A6N3B337"/>
<evidence type="ECO:0000313" key="12">
    <source>
        <dbReference type="EMBL" id="VYT99275.1"/>
    </source>
</evidence>
<evidence type="ECO:0000259" key="11">
    <source>
        <dbReference type="PROSITE" id="PS50847"/>
    </source>
</evidence>
<evidence type="ECO:0000256" key="9">
    <source>
        <dbReference type="SAM" id="MobiDB-lite"/>
    </source>
</evidence>
<evidence type="ECO:0000256" key="8">
    <source>
        <dbReference type="ARBA" id="ARBA00023088"/>
    </source>
</evidence>
<comment type="similarity">
    <text evidence="3">Belongs to the glycosyl hydrolase 33 family.</text>
</comment>
<feature type="compositionally biased region" description="Basic and acidic residues" evidence="9">
    <location>
        <begin position="583"/>
        <end position="595"/>
    </location>
</feature>
<dbReference type="GO" id="GO:0005737">
    <property type="term" value="C:cytoplasm"/>
    <property type="evidence" value="ECO:0007669"/>
    <property type="project" value="TreeGrafter"/>
</dbReference>
<feature type="compositionally biased region" description="Polar residues" evidence="9">
    <location>
        <begin position="40"/>
        <end position="53"/>
    </location>
</feature>
<sequence>MKKQLENHSTLEHKRYLKPLLLTGGLLLTSAYFTHDASAAETQDATPKASVTDTNKTAETTAVAETTTTPATPETPKATTAATTNQQPATTTVTQTQTTSTPSPTTPPQTLEQPKPEGSQTLWDNPDGENYYRIPAIASTGDGHVVAVSDYRYNDAWDLGHHRIDLLVKHSTDNGETWGPETNITKQYSSETVGYGDAAMVADRDSNKVVILSAYGDKGYWHKVPEYVSTRQDPLRIARLVSNDGGYTFEKPQDITQNIYGLNDKWTRLFAASGRIMQSRYVKTGDYYRIYTSILEGQPDGNNNYVLYSDDLGEHWNILGDAHSPVPNGDEAKVEELPNGNVAIFSRTAAGRIVNVFTYDKKDKQFATGTWEAQPEKITLGNGGSTNGETLVVYAKNLKTNQYTHLLLQSLPTIDKSRKGVGIYYKALSASDKTAKDVTSGWDPNHFYLIQKGESAYSTMTVLKNGNIGFLYEDKIFNLGYDIQYLTLNLKTITNGLYEMAYTGLGTQQTPFVIENKAQQNAKETVFKNENVQWLDTTKVLPKEEARVVKEKEITMSQTSYSKENKATSNQNINQPNTTSEKNAAKSEQKAKKANELPNTGEETKRNLFVGLLALVTGLVFVKVRRRNKN</sequence>
<proteinExistence type="inferred from homology"/>
<accession>A0A6N3B337</accession>
<dbReference type="GO" id="GO:0006689">
    <property type="term" value="P:ganglioside catabolic process"/>
    <property type="evidence" value="ECO:0007669"/>
    <property type="project" value="TreeGrafter"/>
</dbReference>
<gene>
    <name evidence="12" type="primary">nedA</name>
    <name evidence="12" type="ORF">SSLFYP27_01145</name>
</gene>
<dbReference type="GO" id="GO:0004308">
    <property type="term" value="F:exo-alpha-sialidase activity"/>
    <property type="evidence" value="ECO:0007669"/>
    <property type="project" value="UniProtKB-EC"/>
</dbReference>
<feature type="region of interest" description="Disordered" evidence="9">
    <location>
        <begin position="558"/>
        <end position="600"/>
    </location>
</feature>
<keyword evidence="12" id="KW-0378">Hydrolase</keyword>
<keyword evidence="8" id="KW-0572">Peptidoglycan-anchor</keyword>
<evidence type="ECO:0000256" key="2">
    <source>
        <dbReference type="ARBA" id="ARBA00004168"/>
    </source>
</evidence>
<comment type="catalytic activity">
    <reaction evidence="1">
        <text>Hydrolysis of alpha-(2-&gt;3)-, alpha-(2-&gt;6)-, alpha-(2-&gt;8)- glycosidic linkages of terminal sialic acid residues in oligosaccharides, glycoproteins, glycolipids, colominic acid and synthetic substrates.</text>
        <dbReference type="EC" id="3.2.1.18"/>
    </reaction>
</comment>
<feature type="region of interest" description="Disordered" evidence="9">
    <location>
        <begin position="39"/>
        <end position="128"/>
    </location>
</feature>